<dbReference type="GO" id="GO:0043571">
    <property type="term" value="P:maintenance of CRISPR repeat elements"/>
    <property type="evidence" value="ECO:0007669"/>
    <property type="project" value="UniProtKB-UniRule"/>
</dbReference>
<feature type="active site" description="Proton acceptor for HNH nuclease domain" evidence="12">
    <location>
        <position position="868"/>
    </location>
</feature>
<keyword evidence="10" id="KW-0464">Manganese</keyword>
<dbReference type="GO" id="GO:0003677">
    <property type="term" value="F:DNA binding"/>
    <property type="evidence" value="ECO:0007669"/>
    <property type="project" value="UniProtKB-UniRule"/>
</dbReference>
<proteinExistence type="inferred from homology"/>
<dbReference type="NCBIfam" id="TIGR01865">
    <property type="entry name" value="cas_Csn1"/>
    <property type="match status" value="2"/>
</dbReference>
<keyword evidence="3" id="KW-0479">Metal-binding</keyword>
<comment type="caution">
    <text evidence="12">Lacks conserved residue(s) required for the propagation of feature annotation.</text>
</comment>
<sequence length="1539" mass="181171">MSKVLGLDLGTNSIGWALLDLRDEENKLEGKGVLIFSEGVKKEKGQEKSKAAERTGFRSARRIKFRRKIRKYQTLLVLAKHDMCPLTIEEVKEWRKSNFKKYPAKPEFLEWLRTDEEQNINPYYYRDKASREKISKYNLGRALYHIAQRRGFLSNRLDQSDDNLIKSKKDEIQDIINNTSLNKVDLIDAIEAIFETYEFKEKKKKDCTNATEEKLWSVRYFIIKKLNDKKLSTQEAVKDIDKYINKPENLGAVQGNISELNTAITEANCNTLGQYFWKLYQRNRNDAKNKIRNNYTSREDHYLHEFEVICKTQGLDGINEAKKDPSERYSGIVKELYKAIFYQRPLKSQKGLIGKCSLEPNRVRCSVSRPEYELFRMYSFINTIKLKEPTAEKFRFLTQKERADIKSAFLRKSKPTFEFNDIKKILGLDNHYNYKDKSTVSGCPTISNLRIVFGDEWDEMEFKYETKNAKGEIVRRTVDYEDIWHVLSTFTSDEKLVDFAKNKLQLSQKDAEKFSKIHLKKDYASLSLYAIKKILPYLEKGLLYSHAVFMANMDKIIKPERWKNKEDRELIEKEVGEIINNHQEENKMLFAVNSALKICFDNNQTYSKEAENSYRSDVEKQLKKEFGEKTWDNKPNKEALFLDAFDIFIQHLKERKHPAIKRIDEKVMDFLSDNDLLIPKTFNKLYHPSDIEKFRSVKLKDKDGNVIKIDGKEAIGLGSPDVGSIKNPMAMKALHQLKKLINTLILEGQIDENTKVNIELSRQLNDANKRKAIEKWQNDRKELFQEYEKKIKELYKIETGNELKEVTNEDIEKFTYALEQRKDKKLVSKEDVMKYVLWEEQNHICIYTGKTISLSSFLGANPQFDIEHTLPRSRSWDNSQMNKTLCDKTYNQQTKKERMPIELSEKDYSEILPRIQHWKDKYEALANEIEKKKRSTRGATDKEQKDKLIQQRHYLQMEYNYWKGKYDRFVMKEIKEGFKNSQAVDIGIISKYATAYLKSVFKKVYSVKGEMVSEYRKAWGLHDTFKDKWGRTQYQPKDRSNHIHHCIDAVTIACMNKNKYDKLAHAWGLEDKGEFDKAKKELENEKPWDTFTQDVRNLENEVFIVHQNKDVLPIQTKKKFRKRGKAQPKVIYKKDENGKYVFDTNGKKIVEKYIYKKDDLGNLIPVKGKKLNTDLIKDKKEGEDYFKIESENGTKFYEYLKDKENKIVYQKDYMIEQGDGTRGSLHKLNYIGVIAKPELENGKPKTENGAFILQKDDEGKVSKFYVKRNPVTKDFSESDVKKIVDEGIKRRIEKHGLKNVKTPDGFILLPAEKKGLNGSEKDLKEMLIKKIRLFEKDKPIEIKKQNEINLQTEKALRKKHKHHFYAQNDENYSMAIYEGFDKKGKPKRDFELVNNIDAGEYYKLSNKSHRENHDLVPNPHLKSSLPLKYILKKGMMVLMYDKDPDEIWELSDNQKLGRLYEITQLDVEKYAEIKLLHHQEAREKKEITKFMGLKTGMKGGKNLDNYRKFPWIKIGYTTFDCIVENIDFKILPTGKIEKI</sequence>
<evidence type="ECO:0000256" key="10">
    <source>
        <dbReference type="ARBA" id="ARBA00023211"/>
    </source>
</evidence>
<reference evidence="14 15" key="1">
    <citation type="journal article" date="2018" name="Nat. Biotechnol.">
        <title>A standardized bacterial taxonomy based on genome phylogeny substantially revises the tree of life.</title>
        <authorList>
            <person name="Parks D.H."/>
            <person name="Chuvochina M."/>
            <person name="Waite D.W."/>
            <person name="Rinke C."/>
            <person name="Skarshewski A."/>
            <person name="Chaumeil P.A."/>
            <person name="Hugenholtz P."/>
        </authorList>
    </citation>
    <scope>NUCLEOTIDE SEQUENCE [LARGE SCALE GENOMIC DNA]</scope>
    <source>
        <strain evidence="14">UBA10227</strain>
    </source>
</reference>
<dbReference type="EMBL" id="DPRK01000150">
    <property type="protein sequence ID" value="HCY81816.1"/>
    <property type="molecule type" value="Genomic_DNA"/>
</dbReference>
<protein>
    <recommendedName>
        <fullName evidence="12">CRISPR-associated endonuclease Cas9</fullName>
        <ecNumber evidence="12">3.1.-.-</ecNumber>
    </recommendedName>
</protein>
<dbReference type="GO" id="GO:0046872">
    <property type="term" value="F:metal ion binding"/>
    <property type="evidence" value="ECO:0007669"/>
    <property type="project" value="UniProtKB-UniRule"/>
</dbReference>
<comment type="similarity">
    <text evidence="12">Belongs to the CRISPR-associated Cas9 family.</text>
</comment>
<evidence type="ECO:0000256" key="11">
    <source>
        <dbReference type="ARBA" id="ARBA00046380"/>
    </source>
</evidence>
<dbReference type="InterPro" id="IPR041383">
    <property type="entry name" value="RuvC_III"/>
</dbReference>
<keyword evidence="9 12" id="KW-0238">DNA-binding</keyword>
<dbReference type="Gene3D" id="3.30.420.10">
    <property type="entry name" value="Ribonuclease H-like superfamily/Ribonuclease H"/>
    <property type="match status" value="2"/>
</dbReference>
<evidence type="ECO:0000256" key="2">
    <source>
        <dbReference type="ARBA" id="ARBA00022722"/>
    </source>
</evidence>
<evidence type="ECO:0000313" key="15">
    <source>
        <dbReference type="Proteomes" id="UP000263268"/>
    </source>
</evidence>
<keyword evidence="6" id="KW-0460">Magnesium</keyword>
<feature type="domain" description="HNH Cas9-type" evidence="13">
    <location>
        <begin position="766"/>
        <end position="954"/>
    </location>
</feature>
<comment type="cofactor">
    <cofactor evidence="1">
        <name>Mg(2+)</name>
        <dbReference type="ChEBI" id="CHEBI:18420"/>
    </cofactor>
</comment>
<evidence type="ECO:0000256" key="6">
    <source>
        <dbReference type="ARBA" id="ARBA00022842"/>
    </source>
</evidence>
<evidence type="ECO:0000256" key="3">
    <source>
        <dbReference type="ARBA" id="ARBA00022723"/>
    </source>
</evidence>
<comment type="caution">
    <text evidence="14">The sequence shown here is derived from an EMBL/GenBank/DDBJ whole genome shotgun (WGS) entry which is preliminary data.</text>
</comment>
<feature type="active site" description="For RuvC-like nuclease domain" evidence="12">
    <location>
        <position position="8"/>
    </location>
</feature>
<dbReference type="InterPro" id="IPR003615">
    <property type="entry name" value="HNH_nuc"/>
</dbReference>
<evidence type="ECO:0000256" key="7">
    <source>
        <dbReference type="ARBA" id="ARBA00022884"/>
    </source>
</evidence>
<dbReference type="InterPro" id="IPR033114">
    <property type="entry name" value="HNH_CAS9"/>
</dbReference>
<keyword evidence="8 12" id="KW-0051">Antiviral defense</keyword>
<dbReference type="Pfam" id="PF13395">
    <property type="entry name" value="HNH_4"/>
    <property type="match status" value="1"/>
</dbReference>
<evidence type="ECO:0000256" key="1">
    <source>
        <dbReference type="ARBA" id="ARBA00001946"/>
    </source>
</evidence>
<evidence type="ECO:0000259" key="13">
    <source>
        <dbReference type="PROSITE" id="PS51749"/>
    </source>
</evidence>
<keyword evidence="4 12" id="KW-0255">Endonuclease</keyword>
<dbReference type="GO" id="GO:0051607">
    <property type="term" value="P:defense response to virus"/>
    <property type="evidence" value="ECO:0007669"/>
    <property type="project" value="UniProtKB-UniRule"/>
</dbReference>
<accession>A0A3D6BRC5</accession>
<dbReference type="InterPro" id="IPR036397">
    <property type="entry name" value="RNaseH_sf"/>
</dbReference>
<dbReference type="Proteomes" id="UP000263268">
    <property type="component" value="Unassembled WGS sequence"/>
</dbReference>
<evidence type="ECO:0000256" key="8">
    <source>
        <dbReference type="ARBA" id="ARBA00023118"/>
    </source>
</evidence>
<name>A0A3D6BRC5_9FLAO</name>
<dbReference type="Pfam" id="PF18541">
    <property type="entry name" value="RuvC_III"/>
    <property type="match status" value="1"/>
</dbReference>
<dbReference type="Pfam" id="PF18470">
    <property type="entry name" value="Cas9_a"/>
    <property type="match status" value="1"/>
</dbReference>
<keyword evidence="2 12" id="KW-0540">Nuclease</keyword>
<comment type="function">
    <text evidence="12">CRISPR (clustered regularly interspaced short palindromic repeat) is an adaptive immune system that provides protection against mobile genetic elements (viruses, transposable elements and conjugative plasmids). CRISPR clusters contain spacers, sequences complementary to antecedent mobile elements, and target invading nucleic acids. CRISPR clusters are transcribed and processed into CRISPR RNA (crRNA). In type II CRISPR systems correct processing of pre-crRNA requires a trans-encoded small RNA (tracrRNA), endogenous ribonuclease 3 (rnc) and this protein. The tracrRNA serves as a guide for ribonuclease 3-aided processing of pre-crRNA. Subsequently Cas9/crRNA/tracrRNA endonucleolytically cleaves linear or circular dsDNA target complementary to the spacer; Cas9 is inactive in the absence of the 2 guide RNAs (gRNA). Cas9 recognizes the protospacer adjacent motif (PAM) in the CRISPR repeat sequences to help distinguish self versus nonself, as targets within the bacterial CRISPR locus do not have PAMs. PAM recognition is also required for catalytic activity.</text>
</comment>
<dbReference type="GO" id="GO:0016787">
    <property type="term" value="F:hydrolase activity"/>
    <property type="evidence" value="ECO:0007669"/>
    <property type="project" value="UniProtKB-KW"/>
</dbReference>
<gene>
    <name evidence="12" type="primary">cas9</name>
    <name evidence="14" type="ORF">DHV22_09565</name>
</gene>
<comment type="subunit">
    <text evidence="11 12">Monomer. Binds crRNA and tracrRNA.</text>
</comment>
<organism evidence="14 15">
    <name type="scientific">Xanthomarina gelatinilytica</name>
    <dbReference type="NCBI Taxonomy" id="1137281"/>
    <lineage>
        <taxon>Bacteria</taxon>
        <taxon>Pseudomonadati</taxon>
        <taxon>Bacteroidota</taxon>
        <taxon>Flavobacteriia</taxon>
        <taxon>Flavobacteriales</taxon>
        <taxon>Flavobacteriaceae</taxon>
        <taxon>Xanthomarina</taxon>
    </lineage>
</organism>
<evidence type="ECO:0000256" key="12">
    <source>
        <dbReference type="HAMAP-Rule" id="MF_01480"/>
    </source>
</evidence>
<keyword evidence="7 12" id="KW-0694">RNA-binding</keyword>
<dbReference type="GO" id="GO:0003723">
    <property type="term" value="F:RNA binding"/>
    <property type="evidence" value="ECO:0007669"/>
    <property type="project" value="UniProtKB-UniRule"/>
</dbReference>
<evidence type="ECO:0000256" key="9">
    <source>
        <dbReference type="ARBA" id="ARBA00023125"/>
    </source>
</evidence>
<dbReference type="HAMAP" id="MF_01480">
    <property type="entry name" value="Cas9"/>
    <property type="match status" value="1"/>
</dbReference>
<dbReference type="GO" id="GO:0004519">
    <property type="term" value="F:endonuclease activity"/>
    <property type="evidence" value="ECO:0007669"/>
    <property type="project" value="UniProtKB-UniRule"/>
</dbReference>
<dbReference type="InterPro" id="IPR040619">
    <property type="entry name" value="Cas9_alpha-helical_lobe"/>
</dbReference>
<dbReference type="EC" id="3.1.-.-" evidence="12"/>
<dbReference type="PROSITE" id="PS51749">
    <property type="entry name" value="HNH_CAS9"/>
    <property type="match status" value="1"/>
</dbReference>
<keyword evidence="5 12" id="KW-0378">Hydrolase</keyword>
<dbReference type="InterPro" id="IPR028629">
    <property type="entry name" value="Cas9"/>
</dbReference>
<evidence type="ECO:0000313" key="14">
    <source>
        <dbReference type="EMBL" id="HCY81816.1"/>
    </source>
</evidence>
<evidence type="ECO:0000256" key="4">
    <source>
        <dbReference type="ARBA" id="ARBA00022759"/>
    </source>
</evidence>
<comment type="domain">
    <text evidence="12">Has 2 endonuclease domains. The discontinuous RuvC-like domain cleaves the target DNA noncomplementary to crRNA while the HNH nuclease domain cleaves the target DNA complementary to crRNA.</text>
</comment>
<evidence type="ECO:0000256" key="5">
    <source>
        <dbReference type="ARBA" id="ARBA00022801"/>
    </source>
</evidence>